<keyword evidence="3" id="KW-1185">Reference proteome</keyword>
<name>A0AAW0EFA0_9AGAR</name>
<evidence type="ECO:0000313" key="2">
    <source>
        <dbReference type="EMBL" id="KAK7063388.1"/>
    </source>
</evidence>
<organism evidence="2 3">
    <name type="scientific">Favolaschia claudopus</name>
    <dbReference type="NCBI Taxonomy" id="2862362"/>
    <lineage>
        <taxon>Eukaryota</taxon>
        <taxon>Fungi</taxon>
        <taxon>Dikarya</taxon>
        <taxon>Basidiomycota</taxon>
        <taxon>Agaricomycotina</taxon>
        <taxon>Agaricomycetes</taxon>
        <taxon>Agaricomycetidae</taxon>
        <taxon>Agaricales</taxon>
        <taxon>Marasmiineae</taxon>
        <taxon>Mycenaceae</taxon>
        <taxon>Favolaschia</taxon>
    </lineage>
</organism>
<gene>
    <name evidence="2" type="ORF">R3P38DRAFT_3164392</name>
</gene>
<evidence type="ECO:0000256" key="1">
    <source>
        <dbReference type="SAM" id="MobiDB-lite"/>
    </source>
</evidence>
<dbReference type="EMBL" id="JAWWNJ010000001">
    <property type="protein sequence ID" value="KAK7063388.1"/>
    <property type="molecule type" value="Genomic_DNA"/>
</dbReference>
<feature type="region of interest" description="Disordered" evidence="1">
    <location>
        <begin position="1"/>
        <end position="23"/>
    </location>
</feature>
<evidence type="ECO:0000313" key="3">
    <source>
        <dbReference type="Proteomes" id="UP001362999"/>
    </source>
</evidence>
<reference evidence="2 3" key="1">
    <citation type="journal article" date="2024" name="J Genomics">
        <title>Draft genome sequencing and assembly of Favolaschia claudopus CIRM-BRFM 2984 isolated from oak limbs.</title>
        <authorList>
            <person name="Navarro D."/>
            <person name="Drula E."/>
            <person name="Chaduli D."/>
            <person name="Cazenave R."/>
            <person name="Ahrendt S."/>
            <person name="Wang J."/>
            <person name="Lipzen A."/>
            <person name="Daum C."/>
            <person name="Barry K."/>
            <person name="Grigoriev I.V."/>
            <person name="Favel A."/>
            <person name="Rosso M.N."/>
            <person name="Martin F."/>
        </authorList>
    </citation>
    <scope>NUCLEOTIDE SEQUENCE [LARGE SCALE GENOMIC DNA]</scope>
    <source>
        <strain evidence="2 3">CIRM-BRFM 2984</strain>
    </source>
</reference>
<comment type="caution">
    <text evidence="2">The sequence shown here is derived from an EMBL/GenBank/DDBJ whole genome shotgun (WGS) entry which is preliminary data.</text>
</comment>
<sequence>MDEDKDGDEFHRRPHRPSSTLSTSHRLRIIRQWRFTRCVDSRQASPCIEVWGYIRDGYNLIHASRFSFAAPCSLAIVSSPPCFFPAALPVSLSDPTVFAPTTHRRTPQRNLARARQYHAAPAHAPSSSHFTLLPSVFVRPSPVALGALLGRCGFGRAGDRFSLGEDPLRRFAAMKAQVVAGREKGEFGVRSTMSLVHTDERRQMRPDIDRIDVRRGVGDNDEGGSSWRCLHSIRACLPLSRFSPPS</sequence>
<dbReference type="Proteomes" id="UP001362999">
    <property type="component" value="Unassembled WGS sequence"/>
</dbReference>
<accession>A0AAW0EFA0</accession>
<dbReference type="AlphaFoldDB" id="A0AAW0EFA0"/>
<protein>
    <submittedName>
        <fullName evidence="2">Uncharacterized protein</fullName>
    </submittedName>
</protein>
<proteinExistence type="predicted"/>